<dbReference type="AlphaFoldDB" id="A0AA37HAF5"/>
<reference evidence="1" key="2">
    <citation type="submission" date="2021-08" db="EMBL/GenBank/DDBJ databases">
        <authorList>
            <person name="Tani A."/>
            <person name="Ola A."/>
            <person name="Ogura Y."/>
            <person name="Katsura K."/>
            <person name="Hayashi T."/>
        </authorList>
    </citation>
    <scope>NUCLEOTIDE SEQUENCE</scope>
    <source>
        <strain evidence="1">JCM 32048</strain>
    </source>
</reference>
<keyword evidence="2" id="KW-1185">Reference proteome</keyword>
<comment type="caution">
    <text evidence="1">The sequence shown here is derived from an EMBL/GenBank/DDBJ whole genome shotgun (WGS) entry which is preliminary data.</text>
</comment>
<proteinExistence type="predicted"/>
<protein>
    <submittedName>
        <fullName evidence="1">Uncharacterized protein</fullName>
    </submittedName>
</protein>
<gene>
    <name evidence="1" type="ORF">MPEAHAMD_2541</name>
</gene>
<dbReference type="EMBL" id="BPQJ01000010">
    <property type="protein sequence ID" value="GJD62388.1"/>
    <property type="molecule type" value="Genomic_DNA"/>
</dbReference>
<reference evidence="1" key="1">
    <citation type="journal article" date="2016" name="Front. Microbiol.">
        <title>Genome Sequence of the Piezophilic, Mesophilic Sulfate-Reducing Bacterium Desulfovibrio indicus J2T.</title>
        <authorList>
            <person name="Cao J."/>
            <person name="Maignien L."/>
            <person name="Shao Z."/>
            <person name="Alain K."/>
            <person name="Jebbar M."/>
        </authorList>
    </citation>
    <scope>NUCLEOTIDE SEQUENCE</scope>
    <source>
        <strain evidence="1">JCM 32048</strain>
    </source>
</reference>
<dbReference type="Proteomes" id="UP001055286">
    <property type="component" value="Unassembled WGS sequence"/>
</dbReference>
<organism evidence="1 2">
    <name type="scientific">Methylobacterium frigidaeris</name>
    <dbReference type="NCBI Taxonomy" id="2038277"/>
    <lineage>
        <taxon>Bacteria</taxon>
        <taxon>Pseudomonadati</taxon>
        <taxon>Pseudomonadota</taxon>
        <taxon>Alphaproteobacteria</taxon>
        <taxon>Hyphomicrobiales</taxon>
        <taxon>Methylobacteriaceae</taxon>
        <taxon>Methylobacterium</taxon>
    </lineage>
</organism>
<sequence>MTVQARRMFDFSESATTASSEEIRAHVRAQLDKLVSALKPEGVRLDAA</sequence>
<name>A0AA37HAF5_9HYPH</name>
<evidence type="ECO:0000313" key="1">
    <source>
        <dbReference type="EMBL" id="GJD62388.1"/>
    </source>
</evidence>
<accession>A0AA37HAF5</accession>
<evidence type="ECO:0000313" key="2">
    <source>
        <dbReference type="Proteomes" id="UP001055286"/>
    </source>
</evidence>